<dbReference type="Pfam" id="PF20699">
    <property type="entry name" value="DUF6820"/>
    <property type="match status" value="2"/>
</dbReference>
<dbReference type="Proteomes" id="UP000266841">
    <property type="component" value="Unassembled WGS sequence"/>
</dbReference>
<organism evidence="2 3">
    <name type="scientific">Thalassiosira oceanica</name>
    <name type="common">Marine diatom</name>
    <dbReference type="NCBI Taxonomy" id="159749"/>
    <lineage>
        <taxon>Eukaryota</taxon>
        <taxon>Sar</taxon>
        <taxon>Stramenopiles</taxon>
        <taxon>Ochrophyta</taxon>
        <taxon>Bacillariophyta</taxon>
        <taxon>Coscinodiscophyceae</taxon>
        <taxon>Thalassiosirophycidae</taxon>
        <taxon>Thalassiosirales</taxon>
        <taxon>Thalassiosiraceae</taxon>
        <taxon>Thalassiosira</taxon>
    </lineage>
</organism>
<feature type="domain" description="DUF6820" evidence="1">
    <location>
        <begin position="347"/>
        <end position="378"/>
    </location>
</feature>
<proteinExistence type="predicted"/>
<comment type="caution">
    <text evidence="2">The sequence shown here is derived from an EMBL/GenBank/DDBJ whole genome shotgun (WGS) entry which is preliminary data.</text>
</comment>
<accession>K0SCV8</accession>
<gene>
    <name evidence="2" type="ORF">THAOC_16626</name>
</gene>
<evidence type="ECO:0000259" key="1">
    <source>
        <dbReference type="Pfam" id="PF20699"/>
    </source>
</evidence>
<evidence type="ECO:0000313" key="2">
    <source>
        <dbReference type="EMBL" id="EJK62749.1"/>
    </source>
</evidence>
<dbReference type="EMBL" id="AGNL01018650">
    <property type="protein sequence ID" value="EJK62749.1"/>
    <property type="molecule type" value="Genomic_DNA"/>
</dbReference>
<keyword evidence="3" id="KW-1185">Reference proteome</keyword>
<protein>
    <recommendedName>
        <fullName evidence="1">DUF6820 domain-containing protein</fullName>
    </recommendedName>
</protein>
<dbReference type="AlphaFoldDB" id="K0SCV8"/>
<reference evidence="2 3" key="1">
    <citation type="journal article" date="2012" name="Genome Biol.">
        <title>Genome and low-iron response of an oceanic diatom adapted to chronic iron limitation.</title>
        <authorList>
            <person name="Lommer M."/>
            <person name="Specht M."/>
            <person name="Roy A.S."/>
            <person name="Kraemer L."/>
            <person name="Andreson R."/>
            <person name="Gutowska M.A."/>
            <person name="Wolf J."/>
            <person name="Bergner S.V."/>
            <person name="Schilhabel M.B."/>
            <person name="Klostermeier U.C."/>
            <person name="Beiko R.G."/>
            <person name="Rosenstiel P."/>
            <person name="Hippler M."/>
            <person name="Laroche J."/>
        </authorList>
    </citation>
    <scope>NUCLEOTIDE SEQUENCE [LARGE SCALE GENOMIC DNA]</scope>
    <source>
        <strain evidence="2 3">CCMP1005</strain>
    </source>
</reference>
<dbReference type="eggNOG" id="ENOG502SY0H">
    <property type="taxonomic scope" value="Eukaryota"/>
</dbReference>
<name>K0SCV8_THAOC</name>
<feature type="domain" description="DUF6820" evidence="1">
    <location>
        <begin position="245"/>
        <end position="279"/>
    </location>
</feature>
<dbReference type="InterPro" id="IPR049223">
    <property type="entry name" value="DUF6820"/>
</dbReference>
<evidence type="ECO:0000313" key="3">
    <source>
        <dbReference type="Proteomes" id="UP000266841"/>
    </source>
</evidence>
<sequence length="391" mass="42577">MNLNDATTGHKLLYRANVFGLFVDSDEEIIKKVKIVCELFSTVTQPYVSKKPGSMEDLILVCLARSLGVLGLPGHSRQAHIVGCLHHRELLDGTMDFALLPEYFGGSFDRDYASCREAGRSLRPLKKTRHGFEGGIGVADNHKEEEDEDHQARAEFSGLRLHNLKLFGWVTDDRSLSCCVQYGVDFYFILFLSEQTFEICSKRDELGQRHRLIYKSELGREAVSIPHPTLAAGFYRNAVINGSGTSAGRARLMMSEFAVAPARLNDNGGSAIGAIIGPPGEAMEELDSPYRRCAGRADRARQGRGRGPARRAWAGVTTYLQGLSSIPHPTSVAAGFYRNAVINGSGTSAGRARAMMSEFAVALARLIDNVGRAMGAVIGPPGEAMEELDSP</sequence>